<dbReference type="EMBL" id="JASAOG010000093">
    <property type="protein sequence ID" value="KAK0052586.1"/>
    <property type="molecule type" value="Genomic_DNA"/>
</dbReference>
<name>A0AAD8BDP7_BIOPF</name>
<gene>
    <name evidence="1" type="ORF">Bpfe_017945</name>
</gene>
<accession>A0AAD8BDP7</accession>
<comment type="caution">
    <text evidence="1">The sequence shown here is derived from an EMBL/GenBank/DDBJ whole genome shotgun (WGS) entry which is preliminary data.</text>
</comment>
<reference evidence="1" key="2">
    <citation type="submission" date="2023-04" db="EMBL/GenBank/DDBJ databases">
        <authorList>
            <person name="Bu L."/>
            <person name="Lu L."/>
            <person name="Laidemitt M.R."/>
            <person name="Zhang S.M."/>
            <person name="Mutuku M."/>
            <person name="Mkoji G."/>
            <person name="Steinauer M."/>
            <person name="Loker E.S."/>
        </authorList>
    </citation>
    <scope>NUCLEOTIDE SEQUENCE</scope>
    <source>
        <strain evidence="1">KasaAsao</strain>
        <tissue evidence="1">Whole Snail</tissue>
    </source>
</reference>
<organism evidence="1 2">
    <name type="scientific">Biomphalaria pfeifferi</name>
    <name type="common">Bloodfluke planorb</name>
    <name type="synonym">Freshwater snail</name>
    <dbReference type="NCBI Taxonomy" id="112525"/>
    <lineage>
        <taxon>Eukaryota</taxon>
        <taxon>Metazoa</taxon>
        <taxon>Spiralia</taxon>
        <taxon>Lophotrochozoa</taxon>
        <taxon>Mollusca</taxon>
        <taxon>Gastropoda</taxon>
        <taxon>Heterobranchia</taxon>
        <taxon>Euthyneura</taxon>
        <taxon>Panpulmonata</taxon>
        <taxon>Hygrophila</taxon>
        <taxon>Lymnaeoidea</taxon>
        <taxon>Planorbidae</taxon>
        <taxon>Biomphalaria</taxon>
    </lineage>
</organism>
<evidence type="ECO:0000313" key="1">
    <source>
        <dbReference type="EMBL" id="KAK0052586.1"/>
    </source>
</evidence>
<sequence>MIPSRLDASLFTGDDSFSSCYKGGLRRKEVEEPPSPSTVLQSHTAGRKLHYVSPISLWRKLLSPLHINV</sequence>
<reference evidence="1" key="1">
    <citation type="journal article" date="2023" name="PLoS Negl. Trop. Dis.">
        <title>A genome sequence for Biomphalaria pfeifferi, the major vector snail for the human-infecting parasite Schistosoma mansoni.</title>
        <authorList>
            <person name="Bu L."/>
            <person name="Lu L."/>
            <person name="Laidemitt M.R."/>
            <person name="Zhang S.M."/>
            <person name="Mutuku M."/>
            <person name="Mkoji G."/>
            <person name="Steinauer M."/>
            <person name="Loker E.S."/>
        </authorList>
    </citation>
    <scope>NUCLEOTIDE SEQUENCE</scope>
    <source>
        <strain evidence="1">KasaAsao</strain>
    </source>
</reference>
<dbReference type="AlphaFoldDB" id="A0AAD8BDP7"/>
<evidence type="ECO:0000313" key="2">
    <source>
        <dbReference type="Proteomes" id="UP001233172"/>
    </source>
</evidence>
<proteinExistence type="predicted"/>
<keyword evidence="2" id="KW-1185">Reference proteome</keyword>
<protein>
    <submittedName>
        <fullName evidence="1">Uncharacterized protein</fullName>
    </submittedName>
</protein>
<dbReference type="Proteomes" id="UP001233172">
    <property type="component" value="Unassembled WGS sequence"/>
</dbReference>